<evidence type="ECO:0000256" key="3">
    <source>
        <dbReference type="ARBA" id="ARBA00023004"/>
    </source>
</evidence>
<dbReference type="PROSITE" id="PS50255">
    <property type="entry name" value="CYTOCHROME_B5_2"/>
    <property type="match status" value="1"/>
</dbReference>
<protein>
    <recommendedName>
        <fullName evidence="6">Cytochrome b5 heme-binding domain-containing protein</fullName>
    </recommendedName>
</protein>
<keyword evidence="3" id="KW-0408">Iron</keyword>
<reference evidence="7" key="1">
    <citation type="submission" date="2020-11" db="EMBL/GenBank/DDBJ databases">
        <title>Chlorella ohadii genome sequencing and assembly.</title>
        <authorList>
            <person name="Murik O."/>
            <person name="Treves H."/>
            <person name="Kedem I."/>
            <person name="Shotland Y."/>
            <person name="Kaplan A."/>
        </authorList>
    </citation>
    <scope>NUCLEOTIDE SEQUENCE</scope>
    <source>
        <strain evidence="7">1</strain>
    </source>
</reference>
<dbReference type="InterPro" id="IPR050668">
    <property type="entry name" value="Cytochrome_b5"/>
</dbReference>
<sequence>MPSWTPRPPISFNTGLAAQHAEPQEQPAVRLQVVDHPDEQGPALISRGTAEQLGLLGTKVFMELAEGSDCVLTAAVTDDASLVADGQLAATAVHQHNLHLGSGISEEFRVFAPPVGEDTPFELVDVELEVALLSRAEDGEGPVQVDARAVTRELLLRYFGCVLALSEAIVLVVGGRRLLLRVTATNSLDAEAQEERVAYHCFRGLLTHETQIYLHTADQQAADKQQPSTPPAAQGAAAGAAQPTDDASSSSSISSSSSDSGSEPDLPQSLAAVRGSVQLLNAKQRPTSGPSRSCVIVRTLDGEWFPVKRKLLRPCISLTKAVRSEEEGSPEVTVDVDTLTFDRVLIFLEALALGRESPAFGVHLLPQLLAAAQHLGLRDLEEYCQERLGDSTARVRQYRFDEIRQLNAGGGCWLILDGMVLDVTRWLPEHPGGSKIIPRQSLNLDCSRFFELYHASRESFVYLRQFYMGEVAPQDRELVPGPEEPPSAEFLQQLREFTPWRLQVEEEAVATHLGAKRAAAAAH</sequence>
<evidence type="ECO:0000256" key="2">
    <source>
        <dbReference type="ARBA" id="ARBA00022723"/>
    </source>
</evidence>
<feature type="domain" description="Cytochrome b5 heme-binding" evidence="6">
    <location>
        <begin position="395"/>
        <end position="472"/>
    </location>
</feature>
<proteinExistence type="inferred from homology"/>
<dbReference type="Proteomes" id="UP001205105">
    <property type="component" value="Unassembled WGS sequence"/>
</dbReference>
<dbReference type="AlphaFoldDB" id="A0AAD5E007"/>
<gene>
    <name evidence="7" type="ORF">COHA_000869</name>
</gene>
<evidence type="ECO:0000313" key="7">
    <source>
        <dbReference type="EMBL" id="KAI7845581.1"/>
    </source>
</evidence>
<evidence type="ECO:0000259" key="6">
    <source>
        <dbReference type="PROSITE" id="PS50255"/>
    </source>
</evidence>
<organism evidence="7 8">
    <name type="scientific">Chlorella ohadii</name>
    <dbReference type="NCBI Taxonomy" id="2649997"/>
    <lineage>
        <taxon>Eukaryota</taxon>
        <taxon>Viridiplantae</taxon>
        <taxon>Chlorophyta</taxon>
        <taxon>core chlorophytes</taxon>
        <taxon>Trebouxiophyceae</taxon>
        <taxon>Chlorellales</taxon>
        <taxon>Chlorellaceae</taxon>
        <taxon>Chlorella clade</taxon>
        <taxon>Chlorella</taxon>
    </lineage>
</organism>
<feature type="compositionally biased region" description="Low complexity" evidence="5">
    <location>
        <begin position="225"/>
        <end position="261"/>
    </location>
</feature>
<keyword evidence="8" id="KW-1185">Reference proteome</keyword>
<evidence type="ECO:0000313" key="8">
    <source>
        <dbReference type="Proteomes" id="UP001205105"/>
    </source>
</evidence>
<dbReference type="EMBL" id="JADXDR010000015">
    <property type="protein sequence ID" value="KAI7845581.1"/>
    <property type="molecule type" value="Genomic_DNA"/>
</dbReference>
<dbReference type="GO" id="GO:0046872">
    <property type="term" value="F:metal ion binding"/>
    <property type="evidence" value="ECO:0007669"/>
    <property type="project" value="UniProtKB-KW"/>
</dbReference>
<dbReference type="PANTHER" id="PTHR19359:SF95">
    <property type="entry name" value="CYTOCHROME B5 TYPE B"/>
    <property type="match status" value="1"/>
</dbReference>
<dbReference type="GO" id="GO:0016020">
    <property type="term" value="C:membrane"/>
    <property type="evidence" value="ECO:0007669"/>
    <property type="project" value="TreeGrafter"/>
</dbReference>
<name>A0AAD5E007_9CHLO</name>
<accession>A0AAD5E007</accession>
<dbReference type="SUPFAM" id="SSF55856">
    <property type="entry name" value="Cytochrome b5-like heme/steroid binding domain"/>
    <property type="match status" value="1"/>
</dbReference>
<keyword evidence="2" id="KW-0479">Metal-binding</keyword>
<dbReference type="InterPro" id="IPR036400">
    <property type="entry name" value="Cyt_B5-like_heme/steroid_sf"/>
</dbReference>
<comment type="caution">
    <text evidence="7">The sequence shown here is derived from an EMBL/GenBank/DDBJ whole genome shotgun (WGS) entry which is preliminary data.</text>
</comment>
<dbReference type="Gene3D" id="3.10.120.10">
    <property type="entry name" value="Cytochrome b5-like heme/steroid binding domain"/>
    <property type="match status" value="1"/>
</dbReference>
<comment type="similarity">
    <text evidence="4">Belongs to the cytochrome b5 family.</text>
</comment>
<dbReference type="PANTHER" id="PTHR19359">
    <property type="entry name" value="CYTOCHROME B5"/>
    <property type="match status" value="1"/>
</dbReference>
<feature type="region of interest" description="Disordered" evidence="5">
    <location>
        <begin position="218"/>
        <end position="267"/>
    </location>
</feature>
<dbReference type="GO" id="GO:0020037">
    <property type="term" value="F:heme binding"/>
    <property type="evidence" value="ECO:0007669"/>
    <property type="project" value="TreeGrafter"/>
</dbReference>
<dbReference type="Pfam" id="PF00173">
    <property type="entry name" value="Cyt-b5"/>
    <property type="match status" value="1"/>
</dbReference>
<dbReference type="SMART" id="SM01117">
    <property type="entry name" value="Cyt-b5"/>
    <property type="match status" value="1"/>
</dbReference>
<evidence type="ECO:0000256" key="4">
    <source>
        <dbReference type="ARBA" id="ARBA00038168"/>
    </source>
</evidence>
<keyword evidence="1" id="KW-0349">Heme</keyword>
<evidence type="ECO:0000256" key="1">
    <source>
        <dbReference type="ARBA" id="ARBA00022617"/>
    </source>
</evidence>
<dbReference type="InterPro" id="IPR001199">
    <property type="entry name" value="Cyt_B5-like_heme/steroid-bd"/>
</dbReference>
<evidence type="ECO:0000256" key="5">
    <source>
        <dbReference type="SAM" id="MobiDB-lite"/>
    </source>
</evidence>